<dbReference type="CDD" id="cd23763">
    <property type="entry name" value="ASKHA_ATPase_ROK"/>
    <property type="match status" value="1"/>
</dbReference>
<dbReference type="SUPFAM" id="SSF53067">
    <property type="entry name" value="Actin-like ATPase domain"/>
    <property type="match status" value="1"/>
</dbReference>
<reference evidence="1 2" key="1">
    <citation type="submission" date="2019-12" db="EMBL/GenBank/DDBJ databases">
        <title>Genomic-based taxomic classification of the family Erythrobacteraceae.</title>
        <authorList>
            <person name="Xu L."/>
        </authorList>
    </citation>
    <scope>NUCLEOTIDE SEQUENCE [LARGE SCALE GENOMIC DNA]</scope>
    <source>
        <strain evidence="1 2">100921-2</strain>
    </source>
</reference>
<proteinExistence type="predicted"/>
<dbReference type="PANTHER" id="PTHR18964">
    <property type="entry name" value="ROK (REPRESSOR, ORF, KINASE) FAMILY"/>
    <property type="match status" value="1"/>
</dbReference>
<evidence type="ECO:0000313" key="2">
    <source>
        <dbReference type="Proteomes" id="UP000439522"/>
    </source>
</evidence>
<dbReference type="AlphaFoldDB" id="A0A6I4TGX9"/>
<protein>
    <submittedName>
        <fullName evidence="1">ROK family protein</fullName>
    </submittedName>
</protein>
<evidence type="ECO:0000313" key="1">
    <source>
        <dbReference type="EMBL" id="MXO75926.1"/>
    </source>
</evidence>
<dbReference type="GO" id="GO:0019262">
    <property type="term" value="P:N-acetylneuraminate catabolic process"/>
    <property type="evidence" value="ECO:0007669"/>
    <property type="project" value="TreeGrafter"/>
</dbReference>
<dbReference type="Proteomes" id="UP000439522">
    <property type="component" value="Unassembled WGS sequence"/>
</dbReference>
<sequence length="384" mass="40780">MQAVHFSQPSSSPPDVARFALSANERKVLQMVRLGQAATRAEITQATTLTAQSISRIVDSLVARGLLTLGERVIQGRGQPSVRLDLNRGAAHSIGLSIMTDAVSGAVMNLAGEVVATRWQHLVAFDQASILGLCRALYDELLGAAGLVTRDLAGVGVGVTGAFTGTRRQVNPPELLDALALVDLDQLLANTLERPVWVDNDGNVAAMGEALNGVGRRHTTFAYLFFAMGFGGGVVINGTLYPGVFGNAGEFAGILPPDQQDTRPTLELLRVLMARNGRHHRDIYDMIRHFDPDDPAIAEWLSLVVPKLSAVVSAISAVLDPEVIVLGGRLPRPLADQLVQAIGFYSVPRRGLIKPLPALLVTEVDGDAAAIGAAAVPLKVRFFG</sequence>
<dbReference type="SUPFAM" id="SSF46785">
    <property type="entry name" value="Winged helix' DNA-binding domain"/>
    <property type="match status" value="1"/>
</dbReference>
<keyword evidence="2" id="KW-1185">Reference proteome</keyword>
<dbReference type="OrthoDB" id="8595273at2"/>
<name>A0A6I4TGX9_9SPHN</name>
<dbReference type="InterPro" id="IPR000600">
    <property type="entry name" value="ROK"/>
</dbReference>
<dbReference type="Pfam" id="PF00480">
    <property type="entry name" value="ROK"/>
    <property type="match status" value="1"/>
</dbReference>
<dbReference type="InterPro" id="IPR036390">
    <property type="entry name" value="WH_DNA-bd_sf"/>
</dbReference>
<dbReference type="InterPro" id="IPR043129">
    <property type="entry name" value="ATPase_NBD"/>
</dbReference>
<gene>
    <name evidence="1" type="ORF">GRI40_11940</name>
</gene>
<dbReference type="Gene3D" id="3.30.420.40">
    <property type="match status" value="2"/>
</dbReference>
<dbReference type="PANTHER" id="PTHR18964:SF169">
    <property type="entry name" value="N-ACETYLMANNOSAMINE KINASE"/>
    <property type="match status" value="1"/>
</dbReference>
<comment type="caution">
    <text evidence="1">The sequence shown here is derived from an EMBL/GenBank/DDBJ whole genome shotgun (WGS) entry which is preliminary data.</text>
</comment>
<dbReference type="EMBL" id="WTZA01000002">
    <property type="protein sequence ID" value="MXO75926.1"/>
    <property type="molecule type" value="Genomic_DNA"/>
</dbReference>
<dbReference type="Gene3D" id="1.10.10.10">
    <property type="entry name" value="Winged helix-like DNA-binding domain superfamily/Winged helix DNA-binding domain"/>
    <property type="match status" value="1"/>
</dbReference>
<accession>A0A6I4TGX9</accession>
<organism evidence="1 2">
    <name type="scientific">Tsuneonella aeria</name>
    <dbReference type="NCBI Taxonomy" id="1837929"/>
    <lineage>
        <taxon>Bacteria</taxon>
        <taxon>Pseudomonadati</taxon>
        <taxon>Pseudomonadota</taxon>
        <taxon>Alphaproteobacteria</taxon>
        <taxon>Sphingomonadales</taxon>
        <taxon>Erythrobacteraceae</taxon>
        <taxon>Tsuneonella</taxon>
    </lineage>
</organism>
<dbReference type="InterPro" id="IPR036388">
    <property type="entry name" value="WH-like_DNA-bd_sf"/>
</dbReference>
<dbReference type="GO" id="GO:0009384">
    <property type="term" value="F:N-acylmannosamine kinase activity"/>
    <property type="evidence" value="ECO:0007669"/>
    <property type="project" value="TreeGrafter"/>
</dbReference>
<dbReference type="RefSeq" id="WP_160611779.1">
    <property type="nucleotide sequence ID" value="NZ_WTZA01000002.1"/>
</dbReference>